<dbReference type="KEGG" id="npz:ACX27_06825"/>
<name>A0A0M3V4V9_9NOSO</name>
<protein>
    <submittedName>
        <fullName evidence="1">Uncharacterized protein</fullName>
    </submittedName>
</protein>
<dbReference type="RefSeq" id="WP_062290086.1">
    <property type="nucleotide sequence ID" value="NZ_CP012036.1"/>
</dbReference>
<dbReference type="OrthoDB" id="447089at2"/>
<accession>A0A0M3V4V9</accession>
<dbReference type="AlphaFoldDB" id="A0A0M3V4V9"/>
<proteinExistence type="predicted"/>
<gene>
    <name evidence="1" type="ORF">ACX27_06825</name>
</gene>
<organism evidence="1 2">
    <name type="scientific">Nostoc piscinale CENA21</name>
    <dbReference type="NCBI Taxonomy" id="224013"/>
    <lineage>
        <taxon>Bacteria</taxon>
        <taxon>Bacillati</taxon>
        <taxon>Cyanobacteriota</taxon>
        <taxon>Cyanophyceae</taxon>
        <taxon>Nostocales</taxon>
        <taxon>Nostocaceae</taxon>
        <taxon>Nostoc</taxon>
    </lineage>
</organism>
<sequence length="232" mass="25206">MPLVSTFELLVNPIAPTDNLGNLPPDVVQKLGKVARRVVQGYFLTIANTTDAPARLRLEFTATTPELNLVDTVTIRDVLGNNEFSELIPVPGNPKRFTFNVGIPANDTALITLLPDLQNVDLFTGAKNLEIRGYVSISRATIAGPAYELLVTPEHRGTFLPKNIDDSVPDFDQIAYALPTASGGSLVRLPSLVRPPVVTSQPGEPNTVEDSQEVLSLMAQRIEELEQRLANV</sequence>
<dbReference type="Proteomes" id="UP000062645">
    <property type="component" value="Chromosome"/>
</dbReference>
<evidence type="ECO:0000313" key="2">
    <source>
        <dbReference type="Proteomes" id="UP000062645"/>
    </source>
</evidence>
<reference evidence="1 2" key="2">
    <citation type="journal article" date="2016" name="Genome Announc.">
        <title>Draft Genome Sequence of the N2-Fixing Cyanobacterium Nostoc piscinale CENA21, Isolated from the Brazilian Amazon Floodplain.</title>
        <authorList>
            <person name="Leao T."/>
            <person name="Guimaraes P.I."/>
            <person name="de Melo A.G."/>
            <person name="Ramos R.T."/>
            <person name="Leao P.N."/>
            <person name="Silva A."/>
            <person name="Fiore M.F."/>
            <person name="Schneider M.P."/>
        </authorList>
    </citation>
    <scope>NUCLEOTIDE SEQUENCE [LARGE SCALE GENOMIC DNA]</scope>
    <source>
        <strain evidence="1 2">CENA21</strain>
    </source>
</reference>
<dbReference type="PATRIC" id="fig|224013.5.peg.1661"/>
<evidence type="ECO:0000313" key="1">
    <source>
        <dbReference type="EMBL" id="ALF52627.1"/>
    </source>
</evidence>
<dbReference type="EMBL" id="CP012036">
    <property type="protein sequence ID" value="ALF52627.1"/>
    <property type="molecule type" value="Genomic_DNA"/>
</dbReference>
<reference evidence="2" key="1">
    <citation type="submission" date="2015-07" db="EMBL/GenBank/DDBJ databases">
        <title>Genome Of Nitrogen-Fixing Cyanobacterium Nostoc piscinale CENA21 From Solimoes/Amazon River Floodplain Sediments And Comparative Genomics To Uncover Biosynthetic Natural Products Potential.</title>
        <authorList>
            <person name="Leao T.F."/>
            <person name="Leao P.N."/>
            <person name="Guimaraes P.I."/>
            <person name="de Melo A.G.C."/>
            <person name="Ramos R.T.J."/>
            <person name="Silva A."/>
            <person name="Fiore M.F."/>
            <person name="Schneider M.P.C."/>
        </authorList>
    </citation>
    <scope>NUCLEOTIDE SEQUENCE [LARGE SCALE GENOMIC DNA]</scope>
    <source>
        <strain evidence="2">CENA21</strain>
    </source>
</reference>
<keyword evidence="2" id="KW-1185">Reference proteome</keyword>